<evidence type="ECO:0000256" key="3">
    <source>
        <dbReference type="ARBA" id="ARBA00022603"/>
    </source>
</evidence>
<dbReference type="InterPro" id="IPR003358">
    <property type="entry name" value="tRNA_(Gua-N-7)_MeTrfase_Trmb"/>
</dbReference>
<dbReference type="Pfam" id="PF02390">
    <property type="entry name" value="Methyltransf_4"/>
    <property type="match status" value="1"/>
</dbReference>
<dbReference type="InterPro" id="IPR055361">
    <property type="entry name" value="tRNA_methyltr_TrmB_bact"/>
</dbReference>
<dbReference type="UniPathway" id="UPA00989"/>
<evidence type="ECO:0000256" key="2">
    <source>
        <dbReference type="ARBA" id="ARBA00003015"/>
    </source>
</evidence>
<comment type="pathway">
    <text evidence="7">tRNA modification; N(7)-methylguanine-tRNA biosynthesis.</text>
</comment>
<dbReference type="EC" id="2.1.1.33" evidence="7"/>
<evidence type="ECO:0000256" key="1">
    <source>
        <dbReference type="ARBA" id="ARBA00000142"/>
    </source>
</evidence>
<gene>
    <name evidence="7 8" type="primary">trmB</name>
    <name evidence="8" type="ORF">SALLE_v1c00820</name>
</gene>
<dbReference type="SUPFAM" id="SSF53335">
    <property type="entry name" value="S-adenosyl-L-methionine-dependent methyltransferases"/>
    <property type="match status" value="1"/>
</dbReference>
<dbReference type="InterPro" id="IPR029063">
    <property type="entry name" value="SAM-dependent_MTases_sf"/>
</dbReference>
<dbReference type="KEGG" id="salx:SALLE_v1c00820"/>
<dbReference type="EMBL" id="CP031376">
    <property type="protein sequence ID" value="AXK50758.1"/>
    <property type="molecule type" value="Genomic_DNA"/>
</dbReference>
<evidence type="ECO:0000256" key="4">
    <source>
        <dbReference type="ARBA" id="ARBA00022679"/>
    </source>
</evidence>
<keyword evidence="4 7" id="KW-0808">Transferase</keyword>
<proteinExistence type="inferred from homology"/>
<keyword evidence="5 7" id="KW-0949">S-adenosyl-L-methionine</keyword>
<feature type="binding site" evidence="7">
    <location>
        <position position="55"/>
    </location>
    <ligand>
        <name>S-adenosyl-L-methionine</name>
        <dbReference type="ChEBI" id="CHEBI:59789"/>
    </ligand>
</feature>
<evidence type="ECO:0000256" key="7">
    <source>
        <dbReference type="HAMAP-Rule" id="MF_01057"/>
    </source>
</evidence>
<dbReference type="PANTHER" id="PTHR23417:SF14">
    <property type="entry name" value="PENTACOTRIPEPTIDE-REPEAT REGION OF PRORP DOMAIN-CONTAINING PROTEIN"/>
    <property type="match status" value="1"/>
</dbReference>
<name>A0A345Z2C9_9MOLU</name>
<dbReference type="AlphaFoldDB" id="A0A345Z2C9"/>
<dbReference type="NCBIfam" id="TIGR00091">
    <property type="entry name" value="tRNA (guanosine(46)-N7)-methyltransferase TrmB"/>
    <property type="match status" value="1"/>
</dbReference>
<dbReference type="Proteomes" id="UP000254792">
    <property type="component" value="Chromosome"/>
</dbReference>
<dbReference type="GO" id="GO:0043527">
    <property type="term" value="C:tRNA methyltransferase complex"/>
    <property type="evidence" value="ECO:0007669"/>
    <property type="project" value="TreeGrafter"/>
</dbReference>
<dbReference type="PANTHER" id="PTHR23417">
    <property type="entry name" value="3-DEOXY-D-MANNO-OCTULOSONIC-ACID TRANSFERASE/TRNA GUANINE-N 7 - -METHYLTRANSFERASE"/>
    <property type="match status" value="1"/>
</dbReference>
<keyword evidence="3 7" id="KW-0489">Methyltransferase</keyword>
<evidence type="ECO:0000256" key="6">
    <source>
        <dbReference type="ARBA" id="ARBA00022694"/>
    </source>
</evidence>
<dbReference type="HAMAP" id="MF_01057">
    <property type="entry name" value="tRNA_methyltr_TrmB"/>
    <property type="match status" value="1"/>
</dbReference>
<feature type="binding site" evidence="7">
    <location>
        <begin position="206"/>
        <end position="209"/>
    </location>
    <ligand>
        <name>substrate</name>
    </ligand>
</feature>
<dbReference type="CDD" id="cd02440">
    <property type="entry name" value="AdoMet_MTases"/>
    <property type="match status" value="1"/>
</dbReference>
<feature type="binding site" evidence="7">
    <location>
        <position position="131"/>
    </location>
    <ligand>
        <name>S-adenosyl-L-methionine</name>
        <dbReference type="ChEBI" id="CHEBI:59789"/>
    </ligand>
</feature>
<feature type="binding site" evidence="7">
    <location>
        <position position="167"/>
    </location>
    <ligand>
        <name>substrate</name>
    </ligand>
</feature>
<comment type="similarity">
    <text evidence="7">Belongs to the class I-like SAM-binding methyltransferase superfamily. TrmB family.</text>
</comment>
<keyword evidence="6 7" id="KW-0819">tRNA processing</keyword>
<reference evidence="8 9" key="1">
    <citation type="submission" date="2018-07" db="EMBL/GenBank/DDBJ databases">
        <title>Complete genome sequence of Spiroplasma alleghenense PLHS-1 (ATCC 51752).</title>
        <authorList>
            <person name="Chou L."/>
            <person name="Lee T.-Y."/>
            <person name="Tsai Y.-M."/>
            <person name="Kuo C.-H."/>
        </authorList>
    </citation>
    <scope>NUCLEOTIDE SEQUENCE [LARGE SCALE GENOMIC DNA]</scope>
    <source>
        <strain evidence="8 9">PLHS-1</strain>
    </source>
</reference>
<protein>
    <recommendedName>
        <fullName evidence="7">tRNA (guanine-N(7)-)-methyltransferase</fullName>
        <ecNumber evidence="7">2.1.1.33</ecNumber>
    </recommendedName>
    <alternativeName>
        <fullName evidence="7">tRNA (guanine(46)-N(7))-methyltransferase</fullName>
    </alternativeName>
    <alternativeName>
        <fullName evidence="7">tRNA(m7G46)-methyltransferase</fullName>
    </alternativeName>
</protein>
<comment type="caution">
    <text evidence="7">Lacks conserved residue(s) required for the propagation of feature annotation.</text>
</comment>
<evidence type="ECO:0000313" key="8">
    <source>
        <dbReference type="EMBL" id="AXK50758.1"/>
    </source>
</evidence>
<sequence>MDFTVQSLGFKMRLRNKPWTESFLKENQWWLLPVIVKEPLNLEKIYANKNPIHLEIGCGKGGFITNLASQNKNINFVAMEKETTVIGVAVKKSLTTNPDLKNLRFLNSYAEKLEEYFSTNSVERIYLNFSDPWPKSRHAKKRLTFTTFLNIYKNILVDGGEIHIKTDNDKLYEFTLEMVELNQWKLVSNTNDLYNDKNLLKNNIPTEYETKFHNLGKNINKIIIKK</sequence>
<dbReference type="GO" id="GO:0008176">
    <property type="term" value="F:tRNA (guanine(46)-N7)-methyltransferase activity"/>
    <property type="evidence" value="ECO:0007669"/>
    <property type="project" value="UniProtKB-UniRule"/>
</dbReference>
<evidence type="ECO:0000256" key="5">
    <source>
        <dbReference type="ARBA" id="ARBA00022691"/>
    </source>
</evidence>
<dbReference type="NCBIfam" id="NF001080">
    <property type="entry name" value="PRK00121.2-2"/>
    <property type="match status" value="1"/>
</dbReference>
<keyword evidence="9" id="KW-1185">Reference proteome</keyword>
<evidence type="ECO:0000313" key="9">
    <source>
        <dbReference type="Proteomes" id="UP000254792"/>
    </source>
</evidence>
<comment type="catalytic activity">
    <reaction evidence="1 7">
        <text>guanosine(46) in tRNA + S-adenosyl-L-methionine = N(7)-methylguanosine(46) in tRNA + S-adenosyl-L-homocysteine</text>
        <dbReference type="Rhea" id="RHEA:42708"/>
        <dbReference type="Rhea" id="RHEA-COMP:10188"/>
        <dbReference type="Rhea" id="RHEA-COMP:10189"/>
        <dbReference type="ChEBI" id="CHEBI:57856"/>
        <dbReference type="ChEBI" id="CHEBI:59789"/>
        <dbReference type="ChEBI" id="CHEBI:74269"/>
        <dbReference type="ChEBI" id="CHEBI:74480"/>
        <dbReference type="EC" id="2.1.1.33"/>
    </reaction>
</comment>
<organism evidence="8 9">
    <name type="scientific">Spiroplasma alleghenense</name>
    <dbReference type="NCBI Taxonomy" id="216931"/>
    <lineage>
        <taxon>Bacteria</taxon>
        <taxon>Bacillati</taxon>
        <taxon>Mycoplasmatota</taxon>
        <taxon>Mollicutes</taxon>
        <taxon>Entomoplasmatales</taxon>
        <taxon>Spiroplasmataceae</taxon>
        <taxon>Spiroplasma</taxon>
    </lineage>
</organism>
<feature type="binding site" evidence="7">
    <location>
        <position position="135"/>
    </location>
    <ligand>
        <name>substrate</name>
    </ligand>
</feature>
<comment type="function">
    <text evidence="2 7">Catalyzes the formation of N(7)-methylguanine at position 46 (m7G46) in tRNA.</text>
</comment>
<feature type="binding site" evidence="7">
    <location>
        <position position="80"/>
    </location>
    <ligand>
        <name>S-adenosyl-L-methionine</name>
        <dbReference type="ChEBI" id="CHEBI:59789"/>
    </ligand>
</feature>
<dbReference type="Gene3D" id="3.40.50.150">
    <property type="entry name" value="Vaccinia Virus protein VP39"/>
    <property type="match status" value="1"/>
</dbReference>
<accession>A0A345Z2C9</accession>